<protein>
    <submittedName>
        <fullName evidence="2">Uncharacterized protein</fullName>
    </submittedName>
</protein>
<organism evidence="2 3">
    <name type="scientific">Afipia massiliensis</name>
    <dbReference type="NCBI Taxonomy" id="211460"/>
    <lineage>
        <taxon>Bacteria</taxon>
        <taxon>Pseudomonadati</taxon>
        <taxon>Pseudomonadota</taxon>
        <taxon>Alphaproteobacteria</taxon>
        <taxon>Hyphomicrobiales</taxon>
        <taxon>Nitrobacteraceae</taxon>
        <taxon>Afipia</taxon>
    </lineage>
</organism>
<evidence type="ECO:0000313" key="3">
    <source>
        <dbReference type="Proteomes" id="UP000521227"/>
    </source>
</evidence>
<dbReference type="EMBL" id="JACHIJ010000001">
    <property type="protein sequence ID" value="MBB5050062.1"/>
    <property type="molecule type" value="Genomic_DNA"/>
</dbReference>
<dbReference type="Proteomes" id="UP000521227">
    <property type="component" value="Unassembled WGS sequence"/>
</dbReference>
<evidence type="ECO:0000313" key="2">
    <source>
        <dbReference type="EMBL" id="MBB5050062.1"/>
    </source>
</evidence>
<sequence length="78" mass="8368">MPCALFCQDAKTGKAYPTGADVWKHAARNGLLVDAAPNPDESTPKRILDNDCTVHPCEPDPKEKHDPGATDIELPVSS</sequence>
<feature type="compositionally biased region" description="Basic and acidic residues" evidence="1">
    <location>
        <begin position="57"/>
        <end position="68"/>
    </location>
</feature>
<dbReference type="AlphaFoldDB" id="A0A840MTY8"/>
<gene>
    <name evidence="2" type="ORF">HNQ36_000010</name>
</gene>
<name>A0A840MTY8_9BRAD</name>
<proteinExistence type="predicted"/>
<comment type="caution">
    <text evidence="2">The sequence shown here is derived from an EMBL/GenBank/DDBJ whole genome shotgun (WGS) entry which is preliminary data.</text>
</comment>
<dbReference type="RefSeq" id="WP_184081953.1">
    <property type="nucleotide sequence ID" value="NZ_JACHIJ010000001.1"/>
</dbReference>
<feature type="region of interest" description="Disordered" evidence="1">
    <location>
        <begin position="56"/>
        <end position="78"/>
    </location>
</feature>
<accession>A0A840MTY8</accession>
<evidence type="ECO:0000256" key="1">
    <source>
        <dbReference type="SAM" id="MobiDB-lite"/>
    </source>
</evidence>
<reference evidence="2 3" key="1">
    <citation type="submission" date="2020-08" db="EMBL/GenBank/DDBJ databases">
        <title>Genomic Encyclopedia of Type Strains, Phase IV (KMG-IV): sequencing the most valuable type-strain genomes for metagenomic binning, comparative biology and taxonomic classification.</title>
        <authorList>
            <person name="Goeker M."/>
        </authorList>
    </citation>
    <scope>NUCLEOTIDE SEQUENCE [LARGE SCALE GENOMIC DNA]</scope>
    <source>
        <strain evidence="2 3">DSM 17498</strain>
    </source>
</reference>